<keyword evidence="2" id="KW-0472">Membrane</keyword>
<feature type="transmembrane region" description="Helical" evidence="2">
    <location>
        <begin position="310"/>
        <end position="331"/>
    </location>
</feature>
<feature type="transmembrane region" description="Helical" evidence="2">
    <location>
        <begin position="43"/>
        <end position="67"/>
    </location>
</feature>
<name>A0ABC9H0R9_9POAL</name>
<dbReference type="PANTHER" id="PTHR31325">
    <property type="entry name" value="OS01G0798800 PROTEIN-RELATED"/>
    <property type="match status" value="1"/>
</dbReference>
<evidence type="ECO:0000256" key="2">
    <source>
        <dbReference type="SAM" id="Phobius"/>
    </source>
</evidence>
<dbReference type="InterPro" id="IPR025315">
    <property type="entry name" value="DUF4220"/>
</dbReference>
<proteinExistence type="predicted"/>
<comment type="caution">
    <text evidence="5">The sequence shown here is derived from an EMBL/GenBank/DDBJ whole genome shotgun (WGS) entry which is preliminary data.</text>
</comment>
<dbReference type="Pfam" id="PF13968">
    <property type="entry name" value="DUF4220"/>
    <property type="match status" value="1"/>
</dbReference>
<feature type="domain" description="DUF4220" evidence="3">
    <location>
        <begin position="49"/>
        <end position="360"/>
    </location>
</feature>
<dbReference type="Proteomes" id="UP001497457">
    <property type="component" value="Unassembled WGS sequence"/>
</dbReference>
<dbReference type="InterPro" id="IPR007658">
    <property type="entry name" value="DUF594"/>
</dbReference>
<dbReference type="AlphaFoldDB" id="A0ABC9H0R9"/>
<evidence type="ECO:0000313" key="6">
    <source>
        <dbReference type="Proteomes" id="UP001497457"/>
    </source>
</evidence>
<feature type="region of interest" description="Disordered" evidence="1">
    <location>
        <begin position="638"/>
        <end position="709"/>
    </location>
</feature>
<keyword evidence="2" id="KW-1133">Transmembrane helix</keyword>
<dbReference type="EMBL" id="CAXIPR030000722">
    <property type="protein sequence ID" value="CAM0146844.1"/>
    <property type="molecule type" value="Genomic_DNA"/>
</dbReference>
<sequence>MDFSEAAQWWEEWQLRVLVLSSLFLQYFLYFAAPLRKRYIPPWFRFIIWLAYLGSDAVAIYALAALFNRHKKQEWVSTHRDDACLEALWAPILLVHIGGVDTITAYNIEDNELWRRHVLTSVSQAVVAIYVFHKSWSGDKRLLQAAILIFLVGILKCFEKPVALKSASISSLMSIRSSSITDEPEHMIRLEDDDGKEEEYRRGRIAMAIISWNDEMYYPFVDMAPSRRRRCSHQDLQSYLSLSFNRLYTKEQVSSSTLTLIGRIMDSERVGWRRICGWLLRTVLNPMMLTALGLFHRSHRGAYSNVDVKVTYALLSCTASLEYVGALWFVLGFMCHDSRSRQLPHYLSWPDHIAQYNLIGYLASNKKHWILRSIAAFLGYEDYLDPLWCMKPCKSSSVITDLVCGYIKTWKNDEHGSKADPNRAFNDNRGHWSLKKLGCGGTKILGESLRMPFDKSVLLWHLATEFCFYDTDTPPAHIVARRCRVMSNYMAYLLFINPEMLMTGARPSVFRDEYKRLIEGMPLDDAEPAHETRAPREEELAKKIIQNLKSRTRTQGEEGVADDAWALSKHLMDLCKGDREKMWKVIEGVWVEMLCFSASRCRGYLHAKSLGKGGEYLSYIWLLLWRMGVETLADKMQKAPELQQQRDDCGGGDNEKTEPQEKEDSNGGAGCTTPATTITGDKKTDGDGSSHCTASGAPPTAVIGDDENV</sequence>
<evidence type="ECO:0000256" key="1">
    <source>
        <dbReference type="SAM" id="MobiDB-lite"/>
    </source>
</evidence>
<feature type="transmembrane region" description="Helical" evidence="2">
    <location>
        <begin position="13"/>
        <end position="31"/>
    </location>
</feature>
<accession>A0ABC9H0R9</accession>
<dbReference type="Pfam" id="PF04578">
    <property type="entry name" value="DUF594"/>
    <property type="match status" value="1"/>
</dbReference>
<evidence type="ECO:0000313" key="4">
    <source>
        <dbReference type="EMBL" id="CAM0146844.1"/>
    </source>
</evidence>
<evidence type="ECO:0000259" key="3">
    <source>
        <dbReference type="Pfam" id="PF13968"/>
    </source>
</evidence>
<keyword evidence="2" id="KW-0812">Transmembrane</keyword>
<reference evidence="5 6" key="1">
    <citation type="submission" date="2024-10" db="EMBL/GenBank/DDBJ databases">
        <authorList>
            <person name="Ryan C."/>
        </authorList>
    </citation>
    <scope>NUCLEOTIDE SEQUENCE [LARGE SCALE GENOMIC DNA]</scope>
</reference>
<keyword evidence="6" id="KW-1185">Reference proteome</keyword>
<feature type="compositionally biased region" description="Basic and acidic residues" evidence="1">
    <location>
        <begin position="638"/>
        <end position="665"/>
    </location>
</feature>
<organism evidence="5 6">
    <name type="scientific">Urochloa decumbens</name>
    <dbReference type="NCBI Taxonomy" id="240449"/>
    <lineage>
        <taxon>Eukaryota</taxon>
        <taxon>Viridiplantae</taxon>
        <taxon>Streptophyta</taxon>
        <taxon>Embryophyta</taxon>
        <taxon>Tracheophyta</taxon>
        <taxon>Spermatophyta</taxon>
        <taxon>Magnoliopsida</taxon>
        <taxon>Liliopsida</taxon>
        <taxon>Poales</taxon>
        <taxon>Poaceae</taxon>
        <taxon>PACMAD clade</taxon>
        <taxon>Panicoideae</taxon>
        <taxon>Panicodae</taxon>
        <taxon>Paniceae</taxon>
        <taxon>Melinidinae</taxon>
        <taxon>Urochloa</taxon>
    </lineage>
</organism>
<gene>
    <name evidence="4" type="ORF">URODEC1_LOCUS120359</name>
    <name evidence="5" type="ORF">URODEC1_LOCUS121791</name>
</gene>
<evidence type="ECO:0000313" key="5">
    <source>
        <dbReference type="EMBL" id="CAM0148485.1"/>
    </source>
</evidence>
<dbReference type="EMBL" id="CAXIPR030001359">
    <property type="protein sequence ID" value="CAM0148485.1"/>
    <property type="molecule type" value="Genomic_DNA"/>
</dbReference>
<protein>
    <recommendedName>
        <fullName evidence="3">DUF4220 domain-containing protein</fullName>
    </recommendedName>
</protein>